<evidence type="ECO:0008006" key="4">
    <source>
        <dbReference type="Google" id="ProtNLM"/>
    </source>
</evidence>
<keyword evidence="1" id="KW-0732">Signal</keyword>
<dbReference type="AlphaFoldDB" id="A0A9P7S504"/>
<comment type="caution">
    <text evidence="2">The sequence shown here is derived from an EMBL/GenBank/DDBJ whole genome shotgun (WGS) entry which is preliminary data.</text>
</comment>
<protein>
    <recommendedName>
        <fullName evidence="4">Secreted protein</fullName>
    </recommendedName>
</protein>
<dbReference type="OrthoDB" id="10581583at2759"/>
<feature type="chain" id="PRO_5040484153" description="Secreted protein" evidence="1">
    <location>
        <begin position="19"/>
        <end position="137"/>
    </location>
</feature>
<name>A0A9P7S504_9AGAR</name>
<evidence type="ECO:0000313" key="3">
    <source>
        <dbReference type="Proteomes" id="UP001049176"/>
    </source>
</evidence>
<dbReference type="KEGG" id="more:E1B28_006083"/>
<evidence type="ECO:0000256" key="1">
    <source>
        <dbReference type="SAM" id="SignalP"/>
    </source>
</evidence>
<gene>
    <name evidence="2" type="ORF">E1B28_006083</name>
</gene>
<dbReference type="RefSeq" id="XP_043011788.1">
    <property type="nucleotide sequence ID" value="XM_043150698.1"/>
</dbReference>
<dbReference type="GeneID" id="66075159"/>
<sequence>MLLHSYLVVLALSILTSAAPISCLQESDSLVARVEMSGSGIDIWSPAQQDMPTRKREAKVIIEVEARTPPHTAVWRRKAEADSEVDLEVRNPPHTAVWRRKVEADSDVDLEVRTPPHTAVWKRKAEVDARPPPFIAA</sequence>
<proteinExistence type="predicted"/>
<dbReference type="Proteomes" id="UP001049176">
    <property type="component" value="Chromosome 3"/>
</dbReference>
<keyword evidence="3" id="KW-1185">Reference proteome</keyword>
<evidence type="ECO:0000313" key="2">
    <source>
        <dbReference type="EMBL" id="KAG7095318.1"/>
    </source>
</evidence>
<organism evidence="2 3">
    <name type="scientific">Marasmius oreades</name>
    <name type="common">fairy-ring Marasmius</name>
    <dbReference type="NCBI Taxonomy" id="181124"/>
    <lineage>
        <taxon>Eukaryota</taxon>
        <taxon>Fungi</taxon>
        <taxon>Dikarya</taxon>
        <taxon>Basidiomycota</taxon>
        <taxon>Agaricomycotina</taxon>
        <taxon>Agaricomycetes</taxon>
        <taxon>Agaricomycetidae</taxon>
        <taxon>Agaricales</taxon>
        <taxon>Marasmiineae</taxon>
        <taxon>Marasmiaceae</taxon>
        <taxon>Marasmius</taxon>
    </lineage>
</organism>
<reference evidence="2" key="1">
    <citation type="journal article" date="2021" name="Genome Biol. Evol.">
        <title>The assembled and annotated genome of the fairy-ring fungus Marasmius oreades.</title>
        <authorList>
            <person name="Hiltunen M."/>
            <person name="Ament-Velasquez S.L."/>
            <person name="Johannesson H."/>
        </authorList>
    </citation>
    <scope>NUCLEOTIDE SEQUENCE</scope>
    <source>
        <strain evidence="2">03SP1</strain>
    </source>
</reference>
<feature type="signal peptide" evidence="1">
    <location>
        <begin position="1"/>
        <end position="18"/>
    </location>
</feature>
<accession>A0A9P7S504</accession>
<dbReference type="EMBL" id="CM032183">
    <property type="protein sequence ID" value="KAG7095318.1"/>
    <property type="molecule type" value="Genomic_DNA"/>
</dbReference>